<name>A0ABQ2FA46_9MICO</name>
<feature type="region of interest" description="Disordered" evidence="1">
    <location>
        <begin position="51"/>
        <end position="73"/>
    </location>
</feature>
<keyword evidence="4" id="KW-1185">Reference proteome</keyword>
<accession>A0ABQ2FA46</accession>
<gene>
    <name evidence="3" type="ORF">GCM10011509_22660</name>
</gene>
<evidence type="ECO:0000313" key="4">
    <source>
        <dbReference type="Proteomes" id="UP000662111"/>
    </source>
</evidence>
<sequence length="113" mass="11351">MLAVLGLVGALTVVLAVTEQWALAVTGLVALQLGTAVAVLGPWGAGRARAVPAASGSSTTTVPTSAGPAAGGGEELADLQRRVDALGARLVASTERTRVELLDALHDRSRDGR</sequence>
<organism evidence="3 4">
    <name type="scientific">Ornithinimicrobium pekingense</name>
    <dbReference type="NCBI Taxonomy" id="384677"/>
    <lineage>
        <taxon>Bacteria</taxon>
        <taxon>Bacillati</taxon>
        <taxon>Actinomycetota</taxon>
        <taxon>Actinomycetes</taxon>
        <taxon>Micrococcales</taxon>
        <taxon>Ornithinimicrobiaceae</taxon>
        <taxon>Ornithinimicrobium</taxon>
    </lineage>
</organism>
<keyword evidence="2" id="KW-0472">Membrane</keyword>
<reference evidence="4" key="1">
    <citation type="journal article" date="2019" name="Int. J. Syst. Evol. Microbiol.">
        <title>The Global Catalogue of Microorganisms (GCM) 10K type strain sequencing project: providing services to taxonomists for standard genome sequencing and annotation.</title>
        <authorList>
            <consortium name="The Broad Institute Genomics Platform"/>
            <consortium name="The Broad Institute Genome Sequencing Center for Infectious Disease"/>
            <person name="Wu L."/>
            <person name="Ma J."/>
        </authorList>
    </citation>
    <scope>NUCLEOTIDE SEQUENCE [LARGE SCALE GENOMIC DNA]</scope>
    <source>
        <strain evidence="4">CGMCC 1.5362</strain>
    </source>
</reference>
<protein>
    <recommendedName>
        <fullName evidence="5">DUF2746 domain-containing protein</fullName>
    </recommendedName>
</protein>
<evidence type="ECO:0000256" key="1">
    <source>
        <dbReference type="SAM" id="MobiDB-lite"/>
    </source>
</evidence>
<dbReference type="Proteomes" id="UP000662111">
    <property type="component" value="Unassembled WGS sequence"/>
</dbReference>
<evidence type="ECO:0000313" key="3">
    <source>
        <dbReference type="EMBL" id="GGK73527.1"/>
    </source>
</evidence>
<feature type="transmembrane region" description="Helical" evidence="2">
    <location>
        <begin position="26"/>
        <end position="45"/>
    </location>
</feature>
<comment type="caution">
    <text evidence="3">The sequence shown here is derived from an EMBL/GenBank/DDBJ whole genome shotgun (WGS) entry which is preliminary data.</text>
</comment>
<proteinExistence type="predicted"/>
<evidence type="ECO:0000256" key="2">
    <source>
        <dbReference type="SAM" id="Phobius"/>
    </source>
</evidence>
<feature type="compositionally biased region" description="Low complexity" evidence="1">
    <location>
        <begin position="51"/>
        <end position="68"/>
    </location>
</feature>
<evidence type="ECO:0008006" key="5">
    <source>
        <dbReference type="Google" id="ProtNLM"/>
    </source>
</evidence>
<keyword evidence="2" id="KW-1133">Transmembrane helix</keyword>
<dbReference type="EMBL" id="BMLB01000004">
    <property type="protein sequence ID" value="GGK73527.1"/>
    <property type="molecule type" value="Genomic_DNA"/>
</dbReference>
<keyword evidence="2" id="KW-0812">Transmembrane</keyword>